<organism evidence="1 2">
    <name type="scientific">Candidatus Aveggerthella stercoripullorum</name>
    <dbReference type="NCBI Taxonomy" id="2840688"/>
    <lineage>
        <taxon>Bacteria</taxon>
        <taxon>Bacillati</taxon>
        <taxon>Actinomycetota</taxon>
        <taxon>Coriobacteriia</taxon>
        <taxon>Eggerthellales</taxon>
        <taxon>Eggerthellaceae</taxon>
        <taxon>Eggerthellaceae incertae sedis</taxon>
        <taxon>Candidatus Aveggerthella</taxon>
    </lineage>
</organism>
<dbReference type="EMBL" id="DVGB01000060">
    <property type="protein sequence ID" value="HIR01650.1"/>
    <property type="molecule type" value="Genomic_DNA"/>
</dbReference>
<reference evidence="1" key="2">
    <citation type="journal article" date="2021" name="PeerJ">
        <title>Extensive microbial diversity within the chicken gut microbiome revealed by metagenomics and culture.</title>
        <authorList>
            <person name="Gilroy R."/>
            <person name="Ravi A."/>
            <person name="Getino M."/>
            <person name="Pursley I."/>
            <person name="Horton D.L."/>
            <person name="Alikhan N.F."/>
            <person name="Baker D."/>
            <person name="Gharbi K."/>
            <person name="Hall N."/>
            <person name="Watson M."/>
            <person name="Adriaenssens E.M."/>
            <person name="Foster-Nyarko E."/>
            <person name="Jarju S."/>
            <person name="Secka A."/>
            <person name="Antonio M."/>
            <person name="Oren A."/>
            <person name="Chaudhuri R.R."/>
            <person name="La Ragione R."/>
            <person name="Hildebrand F."/>
            <person name="Pallen M.J."/>
        </authorList>
    </citation>
    <scope>NUCLEOTIDE SEQUENCE</scope>
    <source>
        <strain evidence="1">ChiGjej1B1-2707</strain>
    </source>
</reference>
<evidence type="ECO:0000313" key="2">
    <source>
        <dbReference type="Proteomes" id="UP000824261"/>
    </source>
</evidence>
<dbReference type="AlphaFoldDB" id="A0A9D0ZZW9"/>
<gene>
    <name evidence="1" type="ORF">IAA69_05235</name>
</gene>
<name>A0A9D0ZZW9_9ACTN</name>
<evidence type="ECO:0000313" key="1">
    <source>
        <dbReference type="EMBL" id="HIR01650.1"/>
    </source>
</evidence>
<protein>
    <submittedName>
        <fullName evidence="1">Uncharacterized protein</fullName>
    </submittedName>
</protein>
<accession>A0A9D0ZZW9</accession>
<dbReference type="Proteomes" id="UP000824261">
    <property type="component" value="Unassembled WGS sequence"/>
</dbReference>
<proteinExistence type="predicted"/>
<reference evidence="1" key="1">
    <citation type="submission" date="2020-10" db="EMBL/GenBank/DDBJ databases">
        <authorList>
            <person name="Gilroy R."/>
        </authorList>
    </citation>
    <scope>NUCLEOTIDE SEQUENCE</scope>
    <source>
        <strain evidence="1">ChiGjej1B1-2707</strain>
    </source>
</reference>
<sequence length="125" mass="13922">MEKIAGWAGGKACGSHAVLSKGEGRSQVALHEKRYVDVIARWRDDGRIIPLVVCWDDGRTFQVDRLVGKPVSDMPPGSPGRTLRYTVMIGSKCTHLYLEQDEAGSKASSRWYVESGPERRPWCFG</sequence>
<comment type="caution">
    <text evidence="1">The sequence shown here is derived from an EMBL/GenBank/DDBJ whole genome shotgun (WGS) entry which is preliminary data.</text>
</comment>